<evidence type="ECO:0000256" key="2">
    <source>
        <dbReference type="SAM" id="Phobius"/>
    </source>
</evidence>
<dbReference type="InterPro" id="IPR036116">
    <property type="entry name" value="FN3_sf"/>
</dbReference>
<keyword evidence="2" id="KW-0472">Membrane</keyword>
<reference evidence="4 5" key="1">
    <citation type="journal article" date="2016" name="Nat. Commun.">
        <title>Thousands of microbial genomes shed light on interconnected biogeochemical processes in an aquifer system.</title>
        <authorList>
            <person name="Anantharaman K."/>
            <person name="Brown C.T."/>
            <person name="Hug L.A."/>
            <person name="Sharon I."/>
            <person name="Castelle C.J."/>
            <person name="Probst A.J."/>
            <person name="Thomas B.C."/>
            <person name="Singh A."/>
            <person name="Wilkins M.J."/>
            <person name="Karaoz U."/>
            <person name="Brodie E.L."/>
            <person name="Williams K.H."/>
            <person name="Hubbard S.S."/>
            <person name="Banfield J.F."/>
        </authorList>
    </citation>
    <scope>NUCLEOTIDE SEQUENCE [LARGE SCALE GENOMIC DNA]</scope>
</reference>
<dbReference type="AlphaFoldDB" id="A0A1F6AX01"/>
<keyword evidence="2" id="KW-1133">Transmembrane helix</keyword>
<feature type="domain" description="Fibronectin type-III" evidence="3">
    <location>
        <begin position="42"/>
        <end position="140"/>
    </location>
</feature>
<comment type="caution">
    <text evidence="4">The sequence shown here is derived from an EMBL/GenBank/DDBJ whole genome shotgun (WGS) entry which is preliminary data.</text>
</comment>
<evidence type="ECO:0000259" key="3">
    <source>
        <dbReference type="PROSITE" id="PS50853"/>
    </source>
</evidence>
<dbReference type="SUPFAM" id="SSF49265">
    <property type="entry name" value="Fibronectin type III"/>
    <property type="match status" value="1"/>
</dbReference>
<accession>A0A1F6AX01</accession>
<dbReference type="SMART" id="SM00060">
    <property type="entry name" value="FN3"/>
    <property type="match status" value="1"/>
</dbReference>
<feature type="compositionally biased region" description="Polar residues" evidence="1">
    <location>
        <begin position="255"/>
        <end position="269"/>
    </location>
</feature>
<dbReference type="InterPro" id="IPR003961">
    <property type="entry name" value="FN3_dom"/>
</dbReference>
<keyword evidence="2" id="KW-0812">Transmembrane</keyword>
<feature type="transmembrane region" description="Helical" evidence="2">
    <location>
        <begin position="7"/>
        <end position="31"/>
    </location>
</feature>
<evidence type="ECO:0000256" key="1">
    <source>
        <dbReference type="SAM" id="MobiDB-lite"/>
    </source>
</evidence>
<sequence>MHQPPRIPTVLGILLLLGIMGIVMGVIEYVIRQPTTATDSIAPSHVEVTNVTDASFTVVWTSGIATTGVVSVAERQKTATTFFDERDLTSRLHLYATHSVIARNLKPNTEYSFTILSNGKKFTELGKPYAARTGAAIPSTDSSQVLEPAYGTVVNGNNQPAESAIVLLTLEGAQTLSTLVTASGSWIIPLGRTRTDTLEALVTPEERITESIHIMTHDEEATAITDTLNDAPVPVVALGKTYDFRRQQALGGGNSQDSRLATNQGDTGGTSVLGVTNTQPQTAARVSLALPPQGASLPTSFPLIQGTGIPGRIVTIVVGITNPISGTATVGGDGVWRFTPPKPLGIGKQSVTITSLDASGKPVGITHTFTILKSGTQVLGEATPSGTLTPTPTATASAEATPTATPMFTPTPTATLTGQPVPTSGTTLPTILFIILGLGLFSSGAILFIK</sequence>
<proteinExistence type="predicted"/>
<protein>
    <recommendedName>
        <fullName evidence="3">Fibronectin type-III domain-containing protein</fullName>
    </recommendedName>
</protein>
<dbReference type="STRING" id="1798396.A2973_01565"/>
<organism evidence="4 5">
    <name type="scientific">Candidatus Gottesmanbacteria bacterium RIFCSPLOWO2_01_FULL_49_10</name>
    <dbReference type="NCBI Taxonomy" id="1798396"/>
    <lineage>
        <taxon>Bacteria</taxon>
        <taxon>Candidatus Gottesmaniibacteriota</taxon>
    </lineage>
</organism>
<evidence type="ECO:0000313" key="5">
    <source>
        <dbReference type="Proteomes" id="UP000176409"/>
    </source>
</evidence>
<dbReference type="Proteomes" id="UP000176409">
    <property type="component" value="Unassembled WGS sequence"/>
</dbReference>
<gene>
    <name evidence="4" type="ORF">A2973_01565</name>
</gene>
<dbReference type="EMBL" id="MFJZ01000057">
    <property type="protein sequence ID" value="OGG29158.1"/>
    <property type="molecule type" value="Genomic_DNA"/>
</dbReference>
<dbReference type="Gene3D" id="2.60.40.10">
    <property type="entry name" value="Immunoglobulins"/>
    <property type="match status" value="2"/>
</dbReference>
<dbReference type="PROSITE" id="PS50853">
    <property type="entry name" value="FN3"/>
    <property type="match status" value="1"/>
</dbReference>
<feature type="transmembrane region" description="Helical" evidence="2">
    <location>
        <begin position="428"/>
        <end position="449"/>
    </location>
</feature>
<evidence type="ECO:0000313" key="4">
    <source>
        <dbReference type="EMBL" id="OGG29158.1"/>
    </source>
</evidence>
<feature type="region of interest" description="Disordered" evidence="1">
    <location>
        <begin position="382"/>
        <end position="406"/>
    </location>
</feature>
<name>A0A1F6AX01_9BACT</name>
<dbReference type="InterPro" id="IPR013783">
    <property type="entry name" value="Ig-like_fold"/>
</dbReference>
<dbReference type="CDD" id="cd00063">
    <property type="entry name" value="FN3"/>
    <property type="match status" value="1"/>
</dbReference>
<feature type="region of interest" description="Disordered" evidence="1">
    <location>
        <begin position="248"/>
        <end position="269"/>
    </location>
</feature>